<dbReference type="Gene3D" id="3.90.550.10">
    <property type="entry name" value="Spore Coat Polysaccharide Biosynthesis Protein SpsA, Chain A"/>
    <property type="match status" value="1"/>
</dbReference>
<organism evidence="11 12">
    <name type="scientific">Microlunatus phosphovorus (strain ATCC 700054 / DSM 10555 / JCM 9379 / NBRC 101784 / NCIMB 13414 / VKM Ac-1990 / NM-1)</name>
    <dbReference type="NCBI Taxonomy" id="1032480"/>
    <lineage>
        <taxon>Bacteria</taxon>
        <taxon>Bacillati</taxon>
        <taxon>Actinomycetota</taxon>
        <taxon>Actinomycetes</taxon>
        <taxon>Propionibacteriales</taxon>
        <taxon>Propionibacteriaceae</taxon>
        <taxon>Microlunatus</taxon>
    </lineage>
</organism>
<keyword evidence="9" id="KW-0378">Hydrolase</keyword>
<name>F5XKD1_MICPN</name>
<gene>
    <name evidence="11" type="primary">neuA</name>
    <name evidence="11" type="ordered locus">MLP_29890</name>
</gene>
<dbReference type="GO" id="GO:0006054">
    <property type="term" value="P:N-acetylneuraminate metabolic process"/>
    <property type="evidence" value="ECO:0007669"/>
    <property type="project" value="UniProtKB-UniPathway"/>
</dbReference>
<evidence type="ECO:0000256" key="3">
    <source>
        <dbReference type="ARBA" id="ARBA00005141"/>
    </source>
</evidence>
<dbReference type="Gene3D" id="3.40.50.1000">
    <property type="entry name" value="HAD superfamily/HAD-like"/>
    <property type="match status" value="1"/>
</dbReference>
<dbReference type="PANTHER" id="PTHR21485">
    <property type="entry name" value="HAD SUPERFAMILY MEMBERS CMAS AND KDSC"/>
    <property type="match status" value="1"/>
</dbReference>
<dbReference type="InterPro" id="IPR036412">
    <property type="entry name" value="HAD-like_sf"/>
</dbReference>
<dbReference type="InterPro" id="IPR050793">
    <property type="entry name" value="CMP-NeuNAc_synthase"/>
</dbReference>
<dbReference type="RefSeq" id="WP_013863872.1">
    <property type="nucleotide sequence ID" value="NC_015635.1"/>
</dbReference>
<dbReference type="PANTHER" id="PTHR21485:SF3">
    <property type="entry name" value="N-ACYLNEURAMINATE CYTIDYLYLTRANSFERASE"/>
    <property type="match status" value="1"/>
</dbReference>
<dbReference type="GO" id="GO:0016788">
    <property type="term" value="F:hydrolase activity, acting on ester bonds"/>
    <property type="evidence" value="ECO:0007669"/>
    <property type="project" value="InterPro"/>
</dbReference>
<dbReference type="EC" id="2.7.7.43" evidence="7"/>
<dbReference type="STRING" id="1032480.MLP_29890"/>
<dbReference type="SUPFAM" id="SSF53448">
    <property type="entry name" value="Nucleotide-diphospho-sugar transferases"/>
    <property type="match status" value="1"/>
</dbReference>
<dbReference type="KEGG" id="mph:MLP_29890"/>
<keyword evidence="12" id="KW-1185">Reference proteome</keyword>
<evidence type="ECO:0000256" key="9">
    <source>
        <dbReference type="ARBA" id="ARBA00022801"/>
    </source>
</evidence>
<comment type="subunit">
    <text evidence="6">Homotetramer.</text>
</comment>
<evidence type="ECO:0000256" key="6">
    <source>
        <dbReference type="ARBA" id="ARBA00011881"/>
    </source>
</evidence>
<dbReference type="GO" id="GO:0046872">
    <property type="term" value="F:metal ion binding"/>
    <property type="evidence" value="ECO:0007669"/>
    <property type="project" value="UniProtKB-KW"/>
</dbReference>
<evidence type="ECO:0000256" key="7">
    <source>
        <dbReference type="ARBA" id="ARBA00012491"/>
    </source>
</evidence>
<proteinExistence type="inferred from homology"/>
<evidence type="ECO:0000256" key="2">
    <source>
        <dbReference type="ARBA" id="ARBA00001946"/>
    </source>
</evidence>
<dbReference type="Pfam" id="PF08282">
    <property type="entry name" value="Hydrolase_3"/>
    <property type="match status" value="1"/>
</dbReference>
<dbReference type="CDD" id="cd02513">
    <property type="entry name" value="CMP-NeuAc_Synthase"/>
    <property type="match status" value="1"/>
</dbReference>
<dbReference type="SFLD" id="SFLDG01138">
    <property type="entry name" value="C1.6.2:_Deoxy-d-mannose-octulo"/>
    <property type="match status" value="1"/>
</dbReference>
<dbReference type="InterPro" id="IPR023214">
    <property type="entry name" value="HAD_sf"/>
</dbReference>
<dbReference type="InterPro" id="IPR003329">
    <property type="entry name" value="Cytidylyl_trans"/>
</dbReference>
<comment type="similarity">
    <text evidence="4">Belongs to the KdsC family.</text>
</comment>
<comment type="catalytic activity">
    <reaction evidence="1">
        <text>an N-acylneuraminate + CTP = a CMP-N-acyl-beta-neuraminate + diphosphate</text>
        <dbReference type="Rhea" id="RHEA:11344"/>
        <dbReference type="ChEBI" id="CHEBI:33019"/>
        <dbReference type="ChEBI" id="CHEBI:37563"/>
        <dbReference type="ChEBI" id="CHEBI:60073"/>
        <dbReference type="ChEBI" id="CHEBI:68671"/>
        <dbReference type="EC" id="2.7.7.43"/>
    </reaction>
</comment>
<dbReference type="InterPro" id="IPR010023">
    <property type="entry name" value="KdsC_fam"/>
</dbReference>
<dbReference type="Pfam" id="PF02348">
    <property type="entry name" value="CTP_transf_3"/>
    <property type="match status" value="1"/>
</dbReference>
<evidence type="ECO:0000256" key="5">
    <source>
        <dbReference type="ARBA" id="ARBA00010726"/>
    </source>
</evidence>
<dbReference type="HOGENOM" id="CLU_042930_0_2_11"/>
<dbReference type="InterPro" id="IPR029044">
    <property type="entry name" value="Nucleotide-diphossugar_trans"/>
</dbReference>
<dbReference type="SFLD" id="SFLDS00003">
    <property type="entry name" value="Haloacid_Dehalogenase"/>
    <property type="match status" value="1"/>
</dbReference>
<dbReference type="SUPFAM" id="SSF56784">
    <property type="entry name" value="HAD-like"/>
    <property type="match status" value="1"/>
</dbReference>
<comment type="cofactor">
    <cofactor evidence="2">
        <name>Mg(2+)</name>
        <dbReference type="ChEBI" id="CHEBI:18420"/>
    </cofactor>
</comment>
<dbReference type="eggNOG" id="COG1778">
    <property type="taxonomic scope" value="Bacteria"/>
</dbReference>
<evidence type="ECO:0000256" key="1">
    <source>
        <dbReference type="ARBA" id="ARBA00001862"/>
    </source>
</evidence>
<dbReference type="GO" id="GO:0008781">
    <property type="term" value="F:N-acylneuraminate cytidylyltransferase activity"/>
    <property type="evidence" value="ECO:0007669"/>
    <property type="project" value="UniProtKB-EC"/>
</dbReference>
<accession>F5XKD1</accession>
<keyword evidence="10" id="KW-0460">Magnesium</keyword>
<protein>
    <recommendedName>
        <fullName evidence="7">N-acylneuraminate cytidylyltransferase</fullName>
        <ecNumber evidence="7">2.7.7.43</ecNumber>
    </recommendedName>
</protein>
<comment type="similarity">
    <text evidence="5">Belongs to the CMP-NeuNAc synthase family.</text>
</comment>
<evidence type="ECO:0000256" key="4">
    <source>
        <dbReference type="ARBA" id="ARBA00005893"/>
    </source>
</evidence>
<reference evidence="11 12" key="1">
    <citation type="submission" date="2011-05" db="EMBL/GenBank/DDBJ databases">
        <title>Whole genome sequence of Microlunatus phosphovorus NM-1.</title>
        <authorList>
            <person name="Hosoyama A."/>
            <person name="Sasaki K."/>
            <person name="Harada T."/>
            <person name="Igarashi R."/>
            <person name="Kawakoshi A."/>
            <person name="Sasagawa M."/>
            <person name="Fukada J."/>
            <person name="Nakamura S."/>
            <person name="Katano Y."/>
            <person name="Hanada S."/>
            <person name="Kamagata Y."/>
            <person name="Nakamura N."/>
            <person name="Yamazaki S."/>
            <person name="Fujita N."/>
        </authorList>
    </citation>
    <scope>NUCLEOTIDE SEQUENCE [LARGE SCALE GENOMIC DNA]</scope>
    <source>
        <strain evidence="12">ATCC 700054 / DSM 10555 / JCM 9379 / NBRC 101784 / NCIMB 13414 / VKM Ac-1990 / NM-1</strain>
    </source>
</reference>
<sequence>MRPHVVAVIPARGGSKGVPGKNLRRVGGVSLVARALAACLAADRIDAVHVSTDSAEIAAEARAAGAGVIERPAELAGDQASSESALCHALDTLAGQGIEVGVLVFVQCTSPFIRSADLDAAVGMVASGAADSVFAAVDSHAFLWRPTGDTVVGVNHDVARRLRRQDRAPEFRETGAFYAFRADLFTQVRHRFFGRTKVVLVPELTTLEIDTEADLEQARALAPLLDPRPPALPVAAIATDFDGVHTDDRVLVDQDGVETVRVSRSDGLGISLLRQAGIGFVIVSKERNPVVGARAAKLGVDVLQGIDNKAHALGVWLTERGLDAREIAYVGNDLNDLPVMASVGWPIAVADAHPLVRRAARLVLERNGGAGAVREVCDLVLASQPTR</sequence>
<dbReference type="EMBL" id="AP012204">
    <property type="protein sequence ID" value="BAK36003.1"/>
    <property type="molecule type" value="Genomic_DNA"/>
</dbReference>
<dbReference type="Proteomes" id="UP000007947">
    <property type="component" value="Chromosome"/>
</dbReference>
<dbReference type="SFLD" id="SFLDG01136">
    <property type="entry name" value="C1.6:_Phosphoserine_Phosphatas"/>
    <property type="match status" value="1"/>
</dbReference>
<comment type="pathway">
    <text evidence="3">Amino-sugar metabolism; N-acetylneuraminate metabolism.</text>
</comment>
<dbReference type="eggNOG" id="COG1083">
    <property type="taxonomic scope" value="Bacteria"/>
</dbReference>
<evidence type="ECO:0000313" key="11">
    <source>
        <dbReference type="EMBL" id="BAK36003.1"/>
    </source>
</evidence>
<keyword evidence="11" id="KW-0808">Transferase</keyword>
<dbReference type="AlphaFoldDB" id="F5XKD1"/>
<evidence type="ECO:0000313" key="12">
    <source>
        <dbReference type="Proteomes" id="UP000007947"/>
    </source>
</evidence>
<evidence type="ECO:0000256" key="8">
    <source>
        <dbReference type="ARBA" id="ARBA00022723"/>
    </source>
</evidence>
<keyword evidence="11" id="KW-0548">Nucleotidyltransferase</keyword>
<evidence type="ECO:0000256" key="10">
    <source>
        <dbReference type="ARBA" id="ARBA00022842"/>
    </source>
</evidence>
<keyword evidence="8" id="KW-0479">Metal-binding</keyword>
<dbReference type="UniPathway" id="UPA00628"/>